<dbReference type="VEuPathDB" id="PlasmoDB:AK88_02084"/>
<dbReference type="Pfam" id="PF12319">
    <property type="entry name" value="TryThrA_C"/>
    <property type="match status" value="1"/>
</dbReference>
<sequence length="276" mass="34449">MTIYIFIKNVRFQAPENEKIYEPYIPGSIKKLDEEGVHNVHEWKMKKWSEFMKSMEGDFNDFLEYLKNEKNSWLEKKGEMWEQWKAEMEKKWEQYKADTFNELLATDQEAALNWSDDEWTNWANTKGKTTLKEEYEKWINDQYEFYKEGIANDWNNWNDFKKKEFEGIQWKACEDKYWKKYWLDINPGDNLYEIKTGMYKKWQERVQKEEEEWAKWVEEKHKAHIDVEWDKWEEWKKENSKHFTEWMDAFFQKWIENKQWNVWTQAKKNVDVVESY</sequence>
<name>A0A0D9QMZ9_PLAFR</name>
<gene>
    <name evidence="2" type="ORF">AK88_02084</name>
</gene>
<feature type="domain" description="Tryptophan/threonine-rich plasmodium antigen C-terminal" evidence="1">
    <location>
        <begin position="47"/>
        <end position="263"/>
    </location>
</feature>
<dbReference type="OMA" id="KYIDVEW"/>
<dbReference type="AlphaFoldDB" id="A0A0D9QMZ9"/>
<dbReference type="Proteomes" id="UP000054561">
    <property type="component" value="Unassembled WGS sequence"/>
</dbReference>
<dbReference type="InterPro" id="IPR022089">
    <property type="entry name" value="Plasmodium-antigen_C"/>
</dbReference>
<protein>
    <recommendedName>
        <fullName evidence="1">Tryptophan/threonine-rich plasmodium antigen C-terminal domain-containing protein</fullName>
    </recommendedName>
</protein>
<keyword evidence="3" id="KW-1185">Reference proteome</keyword>
<proteinExistence type="predicted"/>
<accession>A0A0D9QMZ9</accession>
<dbReference type="RefSeq" id="XP_012335141.1">
    <property type="nucleotide sequence ID" value="XM_012479718.1"/>
</dbReference>
<dbReference type="GeneID" id="24267398"/>
<dbReference type="EMBL" id="KQ001663">
    <property type="protein sequence ID" value="KJP88303.1"/>
    <property type="molecule type" value="Genomic_DNA"/>
</dbReference>
<evidence type="ECO:0000313" key="2">
    <source>
        <dbReference type="EMBL" id="KJP88303.1"/>
    </source>
</evidence>
<evidence type="ECO:0000259" key="1">
    <source>
        <dbReference type="Pfam" id="PF12319"/>
    </source>
</evidence>
<dbReference type="OrthoDB" id="379420at2759"/>
<evidence type="ECO:0000313" key="3">
    <source>
        <dbReference type="Proteomes" id="UP000054561"/>
    </source>
</evidence>
<organism evidence="2 3">
    <name type="scientific">Plasmodium fragile</name>
    <dbReference type="NCBI Taxonomy" id="5857"/>
    <lineage>
        <taxon>Eukaryota</taxon>
        <taxon>Sar</taxon>
        <taxon>Alveolata</taxon>
        <taxon>Apicomplexa</taxon>
        <taxon>Aconoidasida</taxon>
        <taxon>Haemosporida</taxon>
        <taxon>Plasmodiidae</taxon>
        <taxon>Plasmodium</taxon>
        <taxon>Plasmodium (Plasmodium)</taxon>
    </lineage>
</organism>
<reference evidence="2 3" key="1">
    <citation type="submission" date="2014-03" db="EMBL/GenBank/DDBJ databases">
        <title>The Genome Sequence of Plasmodium fragile nilgiri.</title>
        <authorList>
            <consortium name="The Broad Institute Genomics Platform"/>
            <consortium name="The Broad Institute Genome Sequencing Center for Infectious Disease"/>
            <person name="Neafsey D."/>
            <person name="Duraisingh M."/>
            <person name="Young S.K."/>
            <person name="Zeng Q."/>
            <person name="Gargeya S."/>
            <person name="Abouelleil A."/>
            <person name="Alvarado L."/>
            <person name="Chapman S.B."/>
            <person name="Gainer-Dewar J."/>
            <person name="Goldberg J."/>
            <person name="Griggs A."/>
            <person name="Gujja S."/>
            <person name="Hansen M."/>
            <person name="Howarth C."/>
            <person name="Imamovic A."/>
            <person name="Larimer J."/>
            <person name="Pearson M."/>
            <person name="Poon T.W."/>
            <person name="Priest M."/>
            <person name="Roberts A."/>
            <person name="Saif S."/>
            <person name="Shea T."/>
            <person name="Sykes S."/>
            <person name="Wortman J."/>
            <person name="Nusbaum C."/>
            <person name="Birren B."/>
        </authorList>
    </citation>
    <scope>NUCLEOTIDE SEQUENCE [LARGE SCALE GENOMIC DNA]</scope>
    <source>
        <strain evidence="3">nilgiri</strain>
    </source>
</reference>